<evidence type="ECO:0000259" key="3">
    <source>
        <dbReference type="PROSITE" id="PS51752"/>
    </source>
</evidence>
<dbReference type="PANTHER" id="PTHR47293:SF80">
    <property type="entry name" value="JACALIN-RELATED LECTIN 2-RELATED"/>
    <property type="match status" value="1"/>
</dbReference>
<dbReference type="SMART" id="SM00915">
    <property type="entry name" value="Jacalin"/>
    <property type="match status" value="1"/>
</dbReference>
<feature type="domain" description="Jacalin-type lectin" evidence="3">
    <location>
        <begin position="4"/>
        <end position="160"/>
    </location>
</feature>
<name>A0A178W8C4_ARATH</name>
<evidence type="ECO:0000313" key="5">
    <source>
        <dbReference type="Proteomes" id="UP000078284"/>
    </source>
</evidence>
<dbReference type="Pfam" id="PF01419">
    <property type="entry name" value="Jacalin"/>
    <property type="match status" value="1"/>
</dbReference>
<dbReference type="Gene3D" id="2.100.10.30">
    <property type="entry name" value="Jacalin-like lectin domain"/>
    <property type="match status" value="1"/>
</dbReference>
<gene>
    <name evidence="4" type="ordered locus">AXX17_At1g05250</name>
</gene>
<protein>
    <recommendedName>
        <fullName evidence="3">Jacalin-type lectin domain-containing protein</fullName>
    </recommendedName>
</protein>
<dbReference type="GO" id="GO:0030246">
    <property type="term" value="F:carbohydrate binding"/>
    <property type="evidence" value="ECO:0007669"/>
    <property type="project" value="UniProtKB-KW"/>
</dbReference>
<evidence type="ECO:0000313" key="4">
    <source>
        <dbReference type="EMBL" id="OAP14011.1"/>
    </source>
</evidence>
<dbReference type="PANTHER" id="PTHR47293">
    <property type="entry name" value="JACALIN-RELATED LECTIN 3"/>
    <property type="match status" value="1"/>
</dbReference>
<accession>A0A178W8C4</accession>
<proteinExistence type="inferred from homology"/>
<organism evidence="4 5">
    <name type="scientific">Arabidopsis thaliana</name>
    <name type="common">Mouse-ear cress</name>
    <dbReference type="NCBI Taxonomy" id="3702"/>
    <lineage>
        <taxon>Eukaryota</taxon>
        <taxon>Viridiplantae</taxon>
        <taxon>Streptophyta</taxon>
        <taxon>Embryophyta</taxon>
        <taxon>Tracheophyta</taxon>
        <taxon>Spermatophyta</taxon>
        <taxon>Magnoliopsida</taxon>
        <taxon>eudicotyledons</taxon>
        <taxon>Gunneridae</taxon>
        <taxon>Pentapetalae</taxon>
        <taxon>rosids</taxon>
        <taxon>malvids</taxon>
        <taxon>Brassicales</taxon>
        <taxon>Brassicaceae</taxon>
        <taxon>Camelineae</taxon>
        <taxon>Arabidopsis</taxon>
    </lineage>
</organism>
<keyword evidence="2" id="KW-0430">Lectin</keyword>
<comment type="similarity">
    <text evidence="1">Belongs to the jacalin lectin family.</text>
</comment>
<dbReference type="InterPro" id="IPR036404">
    <property type="entry name" value="Jacalin-like_lectin_dom_sf"/>
</dbReference>
<evidence type="ECO:0000256" key="2">
    <source>
        <dbReference type="ARBA" id="ARBA00022734"/>
    </source>
</evidence>
<comment type="caution">
    <text evidence="4">The sequence shown here is derived from an EMBL/GenBank/DDBJ whole genome shotgun (WGS) entry which is preliminary data.</text>
</comment>
<dbReference type="AlphaFoldDB" id="A0A178W8C4"/>
<dbReference type="EMBL" id="LUHQ01000001">
    <property type="protein sequence ID" value="OAP14011.1"/>
    <property type="molecule type" value="Genomic_DNA"/>
</dbReference>
<evidence type="ECO:0000256" key="1">
    <source>
        <dbReference type="ARBA" id="ARBA00006568"/>
    </source>
</evidence>
<dbReference type="Proteomes" id="UP000078284">
    <property type="component" value="Chromosome 1"/>
</dbReference>
<dbReference type="InterPro" id="IPR001229">
    <property type="entry name" value="Jacalin-like_lectin_dom"/>
</dbReference>
<dbReference type="PROSITE" id="PS51752">
    <property type="entry name" value="JACALIN_LECTIN"/>
    <property type="match status" value="1"/>
</dbReference>
<sequence length="181" mass="19950">MEGKIKIGPVGTDYSGKKTMVDWDEGSHNGIISQIFLSHGPTGVFSIQFQFMLDDTFFLSSCHGQNTGRMFDVILLNCPHEYITGISGEYLKSDGASGPQIRSLAFATNLNQYGPFGSQSPIWSHEQQFIFKLGKFRQFSGFYGTYNASGLQNIGVYLQPTIVKPTGTRNAEETESNIVLG</sequence>
<reference evidence="5" key="1">
    <citation type="journal article" date="2016" name="Proc. Natl. Acad. Sci. U.S.A.">
        <title>Chromosome-level assembly of Arabidopsis thaliana Ler reveals the extent of translocation and inversion polymorphisms.</title>
        <authorList>
            <person name="Zapata L."/>
            <person name="Ding J."/>
            <person name="Willing E.M."/>
            <person name="Hartwig B."/>
            <person name="Bezdan D."/>
            <person name="Jiao W.B."/>
            <person name="Patel V."/>
            <person name="Velikkakam James G."/>
            <person name="Koornneef M."/>
            <person name="Ossowski S."/>
            <person name="Schneeberger K."/>
        </authorList>
    </citation>
    <scope>NUCLEOTIDE SEQUENCE [LARGE SCALE GENOMIC DNA]</scope>
    <source>
        <strain evidence="5">cv. Landsberg erecta</strain>
    </source>
</reference>
<dbReference type="SUPFAM" id="SSF51101">
    <property type="entry name" value="Mannose-binding lectins"/>
    <property type="match status" value="1"/>
</dbReference>
<dbReference type="ExpressionAtlas" id="A0A178W8C4">
    <property type="expression patterns" value="baseline and differential"/>
</dbReference>